<keyword evidence="2" id="KW-0472">Membrane</keyword>
<feature type="transmembrane region" description="Helical" evidence="2">
    <location>
        <begin position="88"/>
        <end position="110"/>
    </location>
</feature>
<feature type="transmembrane region" description="Helical" evidence="2">
    <location>
        <begin position="6"/>
        <end position="25"/>
    </location>
</feature>
<feature type="transmembrane region" description="Helical" evidence="2">
    <location>
        <begin position="56"/>
        <end position="76"/>
    </location>
</feature>
<gene>
    <name evidence="3" type="ORF">LGLO00237_LOCUS13873</name>
</gene>
<organism evidence="3">
    <name type="scientific">Lotharella globosa</name>
    <dbReference type="NCBI Taxonomy" id="91324"/>
    <lineage>
        <taxon>Eukaryota</taxon>
        <taxon>Sar</taxon>
        <taxon>Rhizaria</taxon>
        <taxon>Cercozoa</taxon>
        <taxon>Chlorarachniophyceae</taxon>
        <taxon>Lotharella</taxon>
    </lineage>
</organism>
<evidence type="ECO:0000256" key="2">
    <source>
        <dbReference type="SAM" id="Phobius"/>
    </source>
</evidence>
<feature type="transmembrane region" description="Helical" evidence="2">
    <location>
        <begin position="271"/>
        <end position="294"/>
    </location>
</feature>
<reference evidence="3" key="1">
    <citation type="submission" date="2021-01" db="EMBL/GenBank/DDBJ databases">
        <authorList>
            <person name="Corre E."/>
            <person name="Pelletier E."/>
            <person name="Niang G."/>
            <person name="Scheremetjew M."/>
            <person name="Finn R."/>
            <person name="Kale V."/>
            <person name="Holt S."/>
            <person name="Cochrane G."/>
            <person name="Meng A."/>
            <person name="Brown T."/>
            <person name="Cohen L."/>
        </authorList>
    </citation>
    <scope>NUCLEOTIDE SEQUENCE</scope>
    <source>
        <strain evidence="3">CCCM811</strain>
    </source>
</reference>
<sequence length="329" mass="36965">MGSGPLAVTCSLITVVFILLPIAWYRRGCLKALMEVPASSTWWLTGASRRRMWGILVFRGATFIMMLVIQIVQFAYRGVGVLRFLTVWTYILMTVTFALGFGLSLEGWFLHSSSEQLPPMNPKESETLANSSRMDFKLGTFNRKTPNVSPKQRVVQPLDDAAEPTPVHARHLVYIVMSQMGLSMALFIDVVYWGLLRPHPQGHSTWFQHAINGLSMIIEFTINDVPLSYSSAAFSLMYLYLYSVFTWIMVDGFGAYSYPYFLMETDTWAALLWYPMCLVLLTLTHFGIVPVMLYTRRKCRPEPEGAQADDMPVSASARAGTAPPVVTAA</sequence>
<evidence type="ECO:0000313" key="3">
    <source>
        <dbReference type="EMBL" id="CAE0662275.1"/>
    </source>
</evidence>
<dbReference type="AlphaFoldDB" id="A0A7S4DPN6"/>
<accession>A0A7S4DPN6</accession>
<evidence type="ECO:0000256" key="1">
    <source>
        <dbReference type="SAM" id="MobiDB-lite"/>
    </source>
</evidence>
<name>A0A7S4DPN6_9EUKA</name>
<keyword evidence="2" id="KW-0812">Transmembrane</keyword>
<protein>
    <submittedName>
        <fullName evidence="3">Uncharacterized protein</fullName>
    </submittedName>
</protein>
<feature type="region of interest" description="Disordered" evidence="1">
    <location>
        <begin position="304"/>
        <end position="329"/>
    </location>
</feature>
<dbReference type="PANTHER" id="PTHR12242:SF22">
    <property type="entry name" value="OS02G0130600 PROTEIN"/>
    <property type="match status" value="1"/>
</dbReference>
<keyword evidence="2" id="KW-1133">Transmembrane helix</keyword>
<proteinExistence type="predicted"/>
<feature type="transmembrane region" description="Helical" evidence="2">
    <location>
        <begin position="172"/>
        <end position="194"/>
    </location>
</feature>
<dbReference type="GO" id="GO:0016020">
    <property type="term" value="C:membrane"/>
    <property type="evidence" value="ECO:0007669"/>
    <property type="project" value="TreeGrafter"/>
</dbReference>
<dbReference type="EMBL" id="HBIV01019193">
    <property type="protein sequence ID" value="CAE0662275.1"/>
    <property type="molecule type" value="Transcribed_RNA"/>
</dbReference>
<dbReference type="PANTHER" id="PTHR12242">
    <property type="entry name" value="OS02G0130600 PROTEIN-RELATED"/>
    <property type="match status" value="1"/>
</dbReference>